<dbReference type="GeneID" id="71991890"/>
<dbReference type="InterPro" id="IPR000120">
    <property type="entry name" value="Amidase"/>
</dbReference>
<evidence type="ECO:0000313" key="2">
    <source>
        <dbReference type="EMBL" id="UJO22593.1"/>
    </source>
</evidence>
<dbReference type="RefSeq" id="XP_047766959.1">
    <property type="nucleotide sequence ID" value="XM_047911160.1"/>
</dbReference>
<feature type="domain" description="Amidase" evidence="1">
    <location>
        <begin position="155"/>
        <end position="559"/>
    </location>
</feature>
<dbReference type="EMBL" id="CP090172">
    <property type="protein sequence ID" value="UJO22593.1"/>
    <property type="molecule type" value="Genomic_DNA"/>
</dbReference>
<sequence length="608" mass="66261">MMSDTTADLFDVNRPVPKATEIAWKQPPPPQNPVVKGLPLHYLSLLVSNVSFVQQVLWSNAGFGSLRDRPELESSEPRYEPTVIRTAGMQRSKNDEHYLRALLDESWDTKKPTSNVHYSVKDYTDAYKSGKVTPTDVAKVLIPLISREAETPTKHSTVFLQVRQDLVLKAAEESTQRYKQGRPISPLDGVPVAVKDEVDLSGYKKCYASKIDFTRKDDATSHCVKMWQDAGAVIMGKCTMQELGSDINGNNPNFGTPLNPYNEHYYCGGSSTGSAYTVGAGLMPLCEGNDGGGSIRIPSTYCGIYGLKTTHGRVSKAPSTDLARSTGVAGPMAANMIDLEIGYRIMAQPNPQDPDSAQFRTPGSISVSAGSNKVLGIYKPWFDQADAVVKESCQKMIDHLTSNLGYTIEDITIPLVPEGQLAHALTILTELVVGVKPSDTSKLTPANKVLLSVARKSTSVDFLQAQRLRNLIMQHLSHLYTKHPGLIIVTPSTAEAGWRIEPGDLAYGLSNSNKQLKNMTYAWLANFSGCPAISVPCGYADPPPSTKDSSKVPMGLCGMSDWCSEDALIAFGYDCERYLHDVLPGSRLKPGNWTDVLELAKARPKGGE</sequence>
<dbReference type="KEGG" id="ffu:CLAFUR5_12012"/>
<accession>A0A9Q8PHL5</accession>
<name>A0A9Q8PHL5_PASFU</name>
<dbReference type="Pfam" id="PF01425">
    <property type="entry name" value="Amidase"/>
    <property type="match status" value="1"/>
</dbReference>
<dbReference type="InterPro" id="IPR023631">
    <property type="entry name" value="Amidase_dom"/>
</dbReference>
<dbReference type="OrthoDB" id="421993at2759"/>
<dbReference type="AlphaFoldDB" id="A0A9Q8PHL5"/>
<evidence type="ECO:0000259" key="1">
    <source>
        <dbReference type="Pfam" id="PF01425"/>
    </source>
</evidence>
<proteinExistence type="predicted"/>
<keyword evidence="2" id="KW-0378">Hydrolase</keyword>
<reference evidence="2" key="1">
    <citation type="submission" date="2021-12" db="EMBL/GenBank/DDBJ databases">
        <authorList>
            <person name="Zaccaron A."/>
            <person name="Stergiopoulos I."/>
        </authorList>
    </citation>
    <scope>NUCLEOTIDE SEQUENCE</scope>
    <source>
        <strain evidence="2">Race5_Kim</strain>
    </source>
</reference>
<dbReference type="InterPro" id="IPR036928">
    <property type="entry name" value="AS_sf"/>
</dbReference>
<dbReference type="PANTHER" id="PTHR11895:SF67">
    <property type="entry name" value="AMIDASE DOMAIN-CONTAINING PROTEIN"/>
    <property type="match status" value="1"/>
</dbReference>
<evidence type="ECO:0000313" key="3">
    <source>
        <dbReference type="Proteomes" id="UP000756132"/>
    </source>
</evidence>
<gene>
    <name evidence="2" type="ORF">CLAFUR5_12012</name>
</gene>
<dbReference type="PANTHER" id="PTHR11895">
    <property type="entry name" value="TRANSAMIDASE"/>
    <property type="match status" value="1"/>
</dbReference>
<dbReference type="GO" id="GO:0016787">
    <property type="term" value="F:hydrolase activity"/>
    <property type="evidence" value="ECO:0007669"/>
    <property type="project" value="UniProtKB-KW"/>
</dbReference>
<dbReference type="Proteomes" id="UP000756132">
    <property type="component" value="Chromosome 10"/>
</dbReference>
<dbReference type="SUPFAM" id="SSF75304">
    <property type="entry name" value="Amidase signature (AS) enzymes"/>
    <property type="match status" value="1"/>
</dbReference>
<protein>
    <submittedName>
        <fullName evidence="2">Fatty acid amide hydrolase</fullName>
    </submittedName>
</protein>
<keyword evidence="3" id="KW-1185">Reference proteome</keyword>
<dbReference type="Gene3D" id="3.90.1300.10">
    <property type="entry name" value="Amidase signature (AS) domain"/>
    <property type="match status" value="1"/>
</dbReference>
<organism evidence="2 3">
    <name type="scientific">Passalora fulva</name>
    <name type="common">Tomato leaf mold</name>
    <name type="synonym">Cladosporium fulvum</name>
    <dbReference type="NCBI Taxonomy" id="5499"/>
    <lineage>
        <taxon>Eukaryota</taxon>
        <taxon>Fungi</taxon>
        <taxon>Dikarya</taxon>
        <taxon>Ascomycota</taxon>
        <taxon>Pezizomycotina</taxon>
        <taxon>Dothideomycetes</taxon>
        <taxon>Dothideomycetidae</taxon>
        <taxon>Mycosphaerellales</taxon>
        <taxon>Mycosphaerellaceae</taxon>
        <taxon>Fulvia</taxon>
    </lineage>
</organism>
<reference evidence="2" key="2">
    <citation type="journal article" date="2022" name="Microb. Genom.">
        <title>A chromosome-scale genome assembly of the tomato pathogen Cladosporium fulvum reveals a compartmentalized genome architecture and the presence of a dispensable chromosome.</title>
        <authorList>
            <person name="Zaccaron A.Z."/>
            <person name="Chen L.H."/>
            <person name="Samaras A."/>
            <person name="Stergiopoulos I."/>
        </authorList>
    </citation>
    <scope>NUCLEOTIDE SEQUENCE</scope>
    <source>
        <strain evidence="2">Race5_Kim</strain>
    </source>
</reference>